<dbReference type="InterPro" id="IPR005172">
    <property type="entry name" value="CRC"/>
</dbReference>
<feature type="region of interest" description="Disordered" evidence="4">
    <location>
        <begin position="510"/>
        <end position="546"/>
    </location>
</feature>
<dbReference type="Proteomes" id="UP001293593">
    <property type="component" value="Unassembled WGS sequence"/>
</dbReference>
<name>A0AAE1MVF5_9FABA</name>
<feature type="compositionally biased region" description="Polar residues" evidence="4">
    <location>
        <begin position="868"/>
        <end position="877"/>
    </location>
</feature>
<evidence type="ECO:0000256" key="1">
    <source>
        <dbReference type="ARBA" id="ARBA00004123"/>
    </source>
</evidence>
<comment type="similarity">
    <text evidence="2">Belongs to the lin-54 family.</text>
</comment>
<gene>
    <name evidence="6" type="ORF">QN277_015192</name>
</gene>
<keyword evidence="7" id="KW-1185">Reference proteome</keyword>
<evidence type="ECO:0000256" key="3">
    <source>
        <dbReference type="ARBA" id="ARBA00023242"/>
    </source>
</evidence>
<feature type="domain" description="CRC" evidence="5">
    <location>
        <begin position="546"/>
        <end position="673"/>
    </location>
</feature>
<dbReference type="InterPro" id="IPR044522">
    <property type="entry name" value="TSO1-like"/>
</dbReference>
<dbReference type="EMBL" id="JAWXYG010000003">
    <property type="protein sequence ID" value="KAK4277151.1"/>
    <property type="molecule type" value="Genomic_DNA"/>
</dbReference>
<reference evidence="6" key="1">
    <citation type="submission" date="2023-10" db="EMBL/GenBank/DDBJ databases">
        <title>Chromosome-level genome of the transformable northern wattle, Acacia crassicarpa.</title>
        <authorList>
            <person name="Massaro I."/>
            <person name="Sinha N.R."/>
            <person name="Poethig S."/>
            <person name="Leichty A.R."/>
        </authorList>
    </citation>
    <scope>NUCLEOTIDE SEQUENCE</scope>
    <source>
        <strain evidence="6">Acra3RX</strain>
        <tissue evidence="6">Leaf</tissue>
    </source>
</reference>
<evidence type="ECO:0000313" key="6">
    <source>
        <dbReference type="EMBL" id="KAK4277151.1"/>
    </source>
</evidence>
<feature type="region of interest" description="Disordered" evidence="4">
    <location>
        <begin position="862"/>
        <end position="943"/>
    </location>
</feature>
<comment type="caution">
    <text evidence="6">The sequence shown here is derived from an EMBL/GenBank/DDBJ whole genome shotgun (WGS) entry which is preliminary data.</text>
</comment>
<dbReference type="GO" id="GO:0005634">
    <property type="term" value="C:nucleus"/>
    <property type="evidence" value="ECO:0007669"/>
    <property type="project" value="UniProtKB-SubCell"/>
</dbReference>
<proteinExistence type="inferred from homology"/>
<feature type="compositionally biased region" description="Polar residues" evidence="4">
    <location>
        <begin position="932"/>
        <end position="943"/>
    </location>
</feature>
<dbReference type="PROSITE" id="PS51634">
    <property type="entry name" value="CRC"/>
    <property type="match status" value="1"/>
</dbReference>
<keyword evidence="3" id="KW-0539">Nucleus</keyword>
<sequence length="943" mass="103224">MLMDSPDVTKKTPISIATADAAASSESPPVQESPFFSFVNNLSPIKSVKASRVAQDFLGLNSPPVVFTSPRINPHRASKFLERPQCSQLANLEISRSANEVKSLADNPVDSDKSTSLSAGFITHSKSYSTTQHCSSSPCVESVDEYLADPSDIDHTSSEHSVNPDVKQYNENAGSSVNDLTHAKKAISKVDNKNGPDDKRNEPLLLLEESEASNLEKPRLVDEAEERAVDLPSEECAKLESLLSADHVFEKGCSDDSVVQCTGNEMQDHRNCISQSMLEPLLDVKECEDDGEMGTTSCISVQNMSQDITKASQKHRGLRRRCLQFEEAVSSKFGNLNSFPLQTHVPEDLIPSANSSESKDLEASHVALNETTSEERMVKQSKPITTTFSPRCSESFPVKCSKPSGIGLHLNSIINAMPHGCAAFTGMRLAEGCTGSQGGKSVTLLSCRNAEDLTRGLISSEMDEQPLVGNKCERNERNASICTDSLPSESPSSLEPANLSILVDHPARFQEERKSSSIGDGKFEDSNQTSPKKKKKKTSNPTDDDGCKRCNCKKSKCLKLYCDCFAAGLFCAESCACQDCFNRPEHGNLVLETRQQIETRNPLAFGPKIVQHVTDFPSNNMDDTNITTPSSARHKRGCNCKKSMCLKKYCECYQANVGCSSGCRCEGCKNVYGRKEEFVTIEHALSEERRNRAEEGSNSTLHRELETEAKKTDLLHGELYDLHCLSPLTPSLQYSDQGKQAANLRAPSGKYLPATKITNASRDWPQDGNNIEVTDQSSPRFKSVAKVGQHTISHSQSMFSASLSTKSRDQTHIPRVLCGGSLRWRTSPITPMTKLGETKSLQCLESNSRLYDILEDETPEMLKEASTPMKSVKTSSPKQKRVSPPHGHLSELGSGSSGGLRSGRKFILKAVPSFPPLTPCITSKENGHENSENSNQVTDDPKS</sequence>
<evidence type="ECO:0000313" key="7">
    <source>
        <dbReference type="Proteomes" id="UP001293593"/>
    </source>
</evidence>
<feature type="region of interest" description="Disordered" evidence="4">
    <location>
        <begin position="150"/>
        <end position="173"/>
    </location>
</feature>
<dbReference type="AlphaFoldDB" id="A0AAE1MVF5"/>
<dbReference type="PANTHER" id="PTHR46159:SF6">
    <property type="entry name" value="OS12G0605300 PROTEIN"/>
    <property type="match status" value="1"/>
</dbReference>
<dbReference type="Pfam" id="PF03638">
    <property type="entry name" value="TCR"/>
    <property type="match status" value="2"/>
</dbReference>
<evidence type="ECO:0000256" key="2">
    <source>
        <dbReference type="ARBA" id="ARBA00007267"/>
    </source>
</evidence>
<dbReference type="GO" id="GO:0003700">
    <property type="term" value="F:DNA-binding transcription factor activity"/>
    <property type="evidence" value="ECO:0007669"/>
    <property type="project" value="InterPro"/>
</dbReference>
<feature type="compositionally biased region" description="Basic and acidic residues" evidence="4">
    <location>
        <begin position="510"/>
        <end position="525"/>
    </location>
</feature>
<dbReference type="InterPro" id="IPR033467">
    <property type="entry name" value="Tesmin/TSO1-like_CXC"/>
</dbReference>
<evidence type="ECO:0000256" key="4">
    <source>
        <dbReference type="SAM" id="MobiDB-lite"/>
    </source>
</evidence>
<organism evidence="6 7">
    <name type="scientific">Acacia crassicarpa</name>
    <name type="common">northern wattle</name>
    <dbReference type="NCBI Taxonomy" id="499986"/>
    <lineage>
        <taxon>Eukaryota</taxon>
        <taxon>Viridiplantae</taxon>
        <taxon>Streptophyta</taxon>
        <taxon>Embryophyta</taxon>
        <taxon>Tracheophyta</taxon>
        <taxon>Spermatophyta</taxon>
        <taxon>Magnoliopsida</taxon>
        <taxon>eudicotyledons</taxon>
        <taxon>Gunneridae</taxon>
        <taxon>Pentapetalae</taxon>
        <taxon>rosids</taxon>
        <taxon>fabids</taxon>
        <taxon>Fabales</taxon>
        <taxon>Fabaceae</taxon>
        <taxon>Caesalpinioideae</taxon>
        <taxon>mimosoid clade</taxon>
        <taxon>Acacieae</taxon>
        <taxon>Acacia</taxon>
    </lineage>
</organism>
<evidence type="ECO:0000259" key="5">
    <source>
        <dbReference type="PROSITE" id="PS51634"/>
    </source>
</evidence>
<accession>A0AAE1MVF5</accession>
<dbReference type="SMART" id="SM01114">
    <property type="entry name" value="CXC"/>
    <property type="match status" value="2"/>
</dbReference>
<protein>
    <recommendedName>
        <fullName evidence="5">CRC domain-containing protein</fullName>
    </recommendedName>
</protein>
<comment type="subcellular location">
    <subcellularLocation>
        <location evidence="1">Nucleus</location>
    </subcellularLocation>
</comment>
<dbReference type="PANTHER" id="PTHR46159">
    <property type="entry name" value="PROTEIN TESMIN/TSO1-LIKE CXC 2"/>
    <property type="match status" value="1"/>
</dbReference>